<keyword evidence="2" id="KW-1133">Transmembrane helix</keyword>
<evidence type="ECO:0000256" key="1">
    <source>
        <dbReference type="SAM" id="MobiDB-lite"/>
    </source>
</evidence>
<dbReference type="Proteomes" id="UP001156441">
    <property type="component" value="Unassembled WGS sequence"/>
</dbReference>
<dbReference type="PANTHER" id="PTHR40765:SF2">
    <property type="entry name" value="ESX-2 SECRETION SYSTEM ATPASE ECCB2"/>
    <property type="match status" value="1"/>
</dbReference>
<keyword evidence="4" id="KW-1185">Reference proteome</keyword>
<protein>
    <submittedName>
        <fullName evidence="3">Type VII secretion protein EccB</fullName>
    </submittedName>
</protein>
<feature type="compositionally biased region" description="Basic and acidic residues" evidence="1">
    <location>
        <begin position="327"/>
        <end position="336"/>
    </location>
</feature>
<dbReference type="InterPro" id="IPR044857">
    <property type="entry name" value="T7SS_EccB_R1"/>
</dbReference>
<dbReference type="NCBIfam" id="TIGR03919">
    <property type="entry name" value="T7SS_EccB"/>
    <property type="match status" value="1"/>
</dbReference>
<reference evidence="3 4" key="1">
    <citation type="submission" date="2021-02" db="EMBL/GenBank/DDBJ databases">
        <title>Actinophytocola xerophila sp. nov., isolated from soil of cotton cropping field.</title>
        <authorList>
            <person name="Huang R."/>
            <person name="Chen X."/>
            <person name="Ge X."/>
            <person name="Liu W."/>
        </authorList>
    </citation>
    <scope>NUCLEOTIDE SEQUENCE [LARGE SCALE GENOMIC DNA]</scope>
    <source>
        <strain evidence="3 4">S1-96</strain>
    </source>
</reference>
<dbReference type="RefSeq" id="WP_260193624.1">
    <property type="nucleotide sequence ID" value="NZ_JAFFZE010000016.1"/>
</dbReference>
<sequence length="471" mass="49663">MASKRDQLHAYQFLVQRVVSALVSRESDPEQPPFRRPSNAAFGGIAIAIVALAGVGVYGLINPGGNDSWRDGKSVIVEEETGTRYIYLEERLHPVANYASALLAIGDHAETLSVSRDSLAGVPRGPRIGIPDAPDALPGTGQLLTDPWTLCSQPTPDATGTTVPLSVLMVGQPAAGGQRLADRAVLAEVPETGELYLVLNGYRHLISKPDAVVIGSALRATAPIRVGPAVIEAIPLGRPLAPIPVERMGQPTNVLGPKSDVRAGQLFEVPTSDGVQYYLAEVDQLRPITELQYEIQRGYRETAAAYPGAEPTARPLGPIEANAAPQARKDPPKEGDPPTTRPEFGSGDDTATLCLTFESGSDVPRLTLEPAMPAIDPMSATPQRTERGAALADRVLVPAGHAVVVEAVPSMDAPRGTLLVVTDQGLAYPLAQAEVLEVLGYGGVEPVRMPSGLVTRIPIGPGLSHDAALRR</sequence>
<feature type="transmembrane region" description="Helical" evidence="2">
    <location>
        <begin position="40"/>
        <end position="61"/>
    </location>
</feature>
<dbReference type="EMBL" id="JAFFZE010000016">
    <property type="protein sequence ID" value="MCT2585893.1"/>
    <property type="molecule type" value="Genomic_DNA"/>
</dbReference>
<accession>A0ABT2JDD8</accession>
<dbReference type="Gene3D" id="3.30.2390.20">
    <property type="entry name" value="Type VII secretion system EccB, repeat 1 domain"/>
    <property type="match status" value="1"/>
</dbReference>
<dbReference type="PANTHER" id="PTHR40765">
    <property type="entry name" value="ESX-2 SECRETION SYSTEM ATPASE ECCB2"/>
    <property type="match status" value="1"/>
</dbReference>
<evidence type="ECO:0000313" key="3">
    <source>
        <dbReference type="EMBL" id="MCT2585893.1"/>
    </source>
</evidence>
<comment type="caution">
    <text evidence="3">The sequence shown here is derived from an EMBL/GenBank/DDBJ whole genome shotgun (WGS) entry which is preliminary data.</text>
</comment>
<proteinExistence type="predicted"/>
<keyword evidence="2" id="KW-0472">Membrane</keyword>
<evidence type="ECO:0000313" key="4">
    <source>
        <dbReference type="Proteomes" id="UP001156441"/>
    </source>
</evidence>
<name>A0ABT2JDD8_9PSEU</name>
<keyword evidence="2" id="KW-0812">Transmembrane</keyword>
<dbReference type="InterPro" id="IPR007795">
    <property type="entry name" value="T7SS_EccB"/>
</dbReference>
<dbReference type="Pfam" id="PF05108">
    <property type="entry name" value="T7SS_ESX1_EccB"/>
    <property type="match status" value="1"/>
</dbReference>
<organism evidence="3 4">
    <name type="scientific">Actinophytocola gossypii</name>
    <dbReference type="NCBI Taxonomy" id="2812003"/>
    <lineage>
        <taxon>Bacteria</taxon>
        <taxon>Bacillati</taxon>
        <taxon>Actinomycetota</taxon>
        <taxon>Actinomycetes</taxon>
        <taxon>Pseudonocardiales</taxon>
        <taxon>Pseudonocardiaceae</taxon>
    </lineage>
</organism>
<gene>
    <name evidence="3" type="primary">eccB</name>
    <name evidence="3" type="ORF">JT362_22510</name>
</gene>
<evidence type="ECO:0000256" key="2">
    <source>
        <dbReference type="SAM" id="Phobius"/>
    </source>
</evidence>
<feature type="region of interest" description="Disordered" evidence="1">
    <location>
        <begin position="323"/>
        <end position="349"/>
    </location>
</feature>